<evidence type="ECO:0000313" key="3">
    <source>
        <dbReference type="Proteomes" id="UP000824782"/>
    </source>
</evidence>
<evidence type="ECO:0000256" key="1">
    <source>
        <dbReference type="SAM" id="MobiDB-lite"/>
    </source>
</evidence>
<dbReference type="AlphaFoldDB" id="A0AAV7BRM9"/>
<accession>A0AAV7BRM9</accession>
<organism evidence="2 3">
    <name type="scientific">Engystomops pustulosus</name>
    <name type="common">Tungara frog</name>
    <name type="synonym">Physalaemus pustulosus</name>
    <dbReference type="NCBI Taxonomy" id="76066"/>
    <lineage>
        <taxon>Eukaryota</taxon>
        <taxon>Metazoa</taxon>
        <taxon>Chordata</taxon>
        <taxon>Craniata</taxon>
        <taxon>Vertebrata</taxon>
        <taxon>Euteleostomi</taxon>
        <taxon>Amphibia</taxon>
        <taxon>Batrachia</taxon>
        <taxon>Anura</taxon>
        <taxon>Neobatrachia</taxon>
        <taxon>Hyloidea</taxon>
        <taxon>Leptodactylidae</taxon>
        <taxon>Leiuperinae</taxon>
        <taxon>Engystomops</taxon>
    </lineage>
</organism>
<feature type="region of interest" description="Disordered" evidence="1">
    <location>
        <begin position="1"/>
        <end position="43"/>
    </location>
</feature>
<evidence type="ECO:0000313" key="2">
    <source>
        <dbReference type="EMBL" id="KAG8575274.1"/>
    </source>
</evidence>
<dbReference type="Proteomes" id="UP000824782">
    <property type="component" value="Unassembled WGS sequence"/>
</dbReference>
<proteinExistence type="predicted"/>
<dbReference type="EMBL" id="WNYA01000004">
    <property type="protein sequence ID" value="KAG8575274.1"/>
    <property type="molecule type" value="Genomic_DNA"/>
</dbReference>
<protein>
    <submittedName>
        <fullName evidence="2">Uncharacterized protein</fullName>
    </submittedName>
</protein>
<name>A0AAV7BRM9_ENGPU</name>
<keyword evidence="3" id="KW-1185">Reference proteome</keyword>
<reference evidence="2" key="1">
    <citation type="thesis" date="2020" institute="ProQuest LLC" country="789 East Eisenhower Parkway, Ann Arbor, MI, USA">
        <title>Comparative Genomics and Chromosome Evolution.</title>
        <authorList>
            <person name="Mudd A.B."/>
        </authorList>
    </citation>
    <scope>NUCLEOTIDE SEQUENCE</scope>
    <source>
        <strain evidence="2">237g6f4</strain>
        <tissue evidence="2">Blood</tissue>
    </source>
</reference>
<feature type="compositionally biased region" description="Basic residues" evidence="1">
    <location>
        <begin position="10"/>
        <end position="29"/>
    </location>
</feature>
<feature type="non-terminal residue" evidence="2">
    <location>
        <position position="1"/>
    </location>
</feature>
<comment type="caution">
    <text evidence="2">The sequence shown here is derived from an EMBL/GenBank/DDBJ whole genome shotgun (WGS) entry which is preliminary data.</text>
</comment>
<gene>
    <name evidence="2" type="ORF">GDO81_009500</name>
</gene>
<sequence>ISSPSQSSLVRRRPHSSTKPSIHHRKGGKKVQEGGEGWGRPRQHHIIWQSPPFRDLGYWRGNGSSYLDIPKMLDWESYWPPRWKLGGEFVSIFGYLAV</sequence>